<evidence type="ECO:0000313" key="1">
    <source>
        <dbReference type="EMBL" id="GGE16684.1"/>
    </source>
</evidence>
<name>A0A916ZX47_9HYPH</name>
<dbReference type="RefSeq" id="WP_019996289.1">
    <property type="nucleotide sequence ID" value="NZ_BMIQ01000007.1"/>
</dbReference>
<proteinExistence type="predicted"/>
<evidence type="ECO:0000313" key="2">
    <source>
        <dbReference type="Proteomes" id="UP000644699"/>
    </source>
</evidence>
<gene>
    <name evidence="1" type="ORF">GCM10011390_39700</name>
</gene>
<protein>
    <recommendedName>
        <fullName evidence="3">Primase C-terminal 1 domain-containing protein</fullName>
    </recommendedName>
</protein>
<sequence>MQVGRDKGAVWSTDSKLLGLDEPYVHVNGTVRAVLRIDLDRIFESWGDLYLAVEELALPCLPSVVVGREDDKGRVRRPHVLFFLPYGAGVWFSDDPRCRRDIMDLWRGVLAGITRAFLPLGADPGGLSNPTKIKNPLSPFWDIRVWNETVFPTLGEWAEWVDTSRRRRDLAKEAAAGLSGMTKKASNALFTDIQALAFEALRTWHRAGDADYVRAILMKDRDAIAERLFREFVGGASASAGNPKQAQAILYRVTTYAADHWDPSKCSLRAARDVGACAEAVAQLNGTSARQAVGARHTHATRRSRSADAIREAIDAARAAGEPVTVSGIARCVGKDRKTVRANWPSGEPAA</sequence>
<evidence type="ECO:0008006" key="3">
    <source>
        <dbReference type="Google" id="ProtNLM"/>
    </source>
</evidence>
<dbReference type="EMBL" id="BMIQ01000007">
    <property type="protein sequence ID" value="GGE16684.1"/>
    <property type="molecule type" value="Genomic_DNA"/>
</dbReference>
<keyword evidence="2" id="KW-1185">Reference proteome</keyword>
<dbReference type="AlphaFoldDB" id="A0A916ZX47"/>
<organism evidence="1 2">
    <name type="scientific">Aureimonas endophytica</name>
    <dbReference type="NCBI Taxonomy" id="2027858"/>
    <lineage>
        <taxon>Bacteria</taxon>
        <taxon>Pseudomonadati</taxon>
        <taxon>Pseudomonadota</taxon>
        <taxon>Alphaproteobacteria</taxon>
        <taxon>Hyphomicrobiales</taxon>
        <taxon>Aurantimonadaceae</taxon>
        <taxon>Aureimonas</taxon>
    </lineage>
</organism>
<dbReference type="Proteomes" id="UP000644699">
    <property type="component" value="Unassembled WGS sequence"/>
</dbReference>
<accession>A0A916ZX47</accession>
<reference evidence="1" key="2">
    <citation type="submission" date="2020-09" db="EMBL/GenBank/DDBJ databases">
        <authorList>
            <person name="Sun Q."/>
            <person name="Zhou Y."/>
        </authorList>
    </citation>
    <scope>NUCLEOTIDE SEQUENCE</scope>
    <source>
        <strain evidence="1">CGMCC 1.15367</strain>
    </source>
</reference>
<reference evidence="1" key="1">
    <citation type="journal article" date="2014" name="Int. J. Syst. Evol. Microbiol.">
        <title>Complete genome sequence of Corynebacterium casei LMG S-19264T (=DSM 44701T), isolated from a smear-ripened cheese.</title>
        <authorList>
            <consortium name="US DOE Joint Genome Institute (JGI-PGF)"/>
            <person name="Walter F."/>
            <person name="Albersmeier A."/>
            <person name="Kalinowski J."/>
            <person name="Ruckert C."/>
        </authorList>
    </citation>
    <scope>NUCLEOTIDE SEQUENCE</scope>
    <source>
        <strain evidence="1">CGMCC 1.15367</strain>
    </source>
</reference>
<comment type="caution">
    <text evidence="1">The sequence shown here is derived from an EMBL/GenBank/DDBJ whole genome shotgun (WGS) entry which is preliminary data.</text>
</comment>